<keyword evidence="1" id="KW-0472">Membrane</keyword>
<dbReference type="SUPFAM" id="SSF52540">
    <property type="entry name" value="P-loop containing nucleoside triphosphate hydrolases"/>
    <property type="match status" value="1"/>
</dbReference>
<accession>A0ABR9VLH5</accession>
<dbReference type="Gene3D" id="3.40.50.10810">
    <property type="entry name" value="Tandem AAA-ATPase domain"/>
    <property type="match status" value="1"/>
</dbReference>
<name>A0ABR9VLH5_9CYAN</name>
<keyword evidence="1" id="KW-0812">Transmembrane</keyword>
<proteinExistence type="predicted"/>
<dbReference type="EMBL" id="JADEWB010000230">
    <property type="protein sequence ID" value="MBE9238917.1"/>
    <property type="molecule type" value="Genomic_DNA"/>
</dbReference>
<gene>
    <name evidence="2" type="ORF">IQ227_23585</name>
</gene>
<dbReference type="InterPro" id="IPR038718">
    <property type="entry name" value="SNF2-like_sf"/>
</dbReference>
<dbReference type="InterPro" id="IPR027417">
    <property type="entry name" value="P-loop_NTPase"/>
</dbReference>
<keyword evidence="3" id="KW-1185">Reference proteome</keyword>
<comment type="caution">
    <text evidence="2">The sequence shown here is derived from an EMBL/GenBank/DDBJ whole genome shotgun (WGS) entry which is preliminary data.</text>
</comment>
<dbReference type="Proteomes" id="UP000606776">
    <property type="component" value="Unassembled WGS sequence"/>
</dbReference>
<evidence type="ECO:0000313" key="2">
    <source>
        <dbReference type="EMBL" id="MBE9238917.1"/>
    </source>
</evidence>
<sequence length="172" mass="19525">MKLDQLKANVIVHGSIFPEPVQVLVVVSMGDAIKLIGTGVNTNHTYQPILNAEQLEQLESTPEKEPFDGNSQHFRFGVEALRLGLSYEYDPYFALAIARVDPLPHQLEAVYDYFLKQPRIRFLLADDPGAGKTIMAGLLLIFAIMDVLGCYPILKEVPQKLHRWYLMMRLKK</sequence>
<reference evidence="2 3" key="1">
    <citation type="submission" date="2020-10" db="EMBL/GenBank/DDBJ databases">
        <authorList>
            <person name="Castelo-Branco R."/>
            <person name="Eusebio N."/>
            <person name="Adriana R."/>
            <person name="Vieira A."/>
            <person name="Brugerolle De Fraissinette N."/>
            <person name="Rezende De Castro R."/>
            <person name="Schneider M.P."/>
            <person name="Vasconcelos V."/>
            <person name="Leao P.N."/>
        </authorList>
    </citation>
    <scope>NUCLEOTIDE SEQUENCE [LARGE SCALE GENOMIC DNA]</scope>
    <source>
        <strain evidence="2 3">LEGE 00250</strain>
    </source>
</reference>
<keyword evidence="1" id="KW-1133">Transmembrane helix</keyword>
<organism evidence="2 3">
    <name type="scientific">Sphaerospermopsis aphanizomenoides LEGE 00250</name>
    <dbReference type="NCBI Taxonomy" id="2777972"/>
    <lineage>
        <taxon>Bacteria</taxon>
        <taxon>Bacillati</taxon>
        <taxon>Cyanobacteriota</taxon>
        <taxon>Cyanophyceae</taxon>
        <taxon>Nostocales</taxon>
        <taxon>Aphanizomenonaceae</taxon>
        <taxon>Sphaerospermopsis</taxon>
        <taxon>Sphaerospermopsis aphanizomenoides</taxon>
    </lineage>
</organism>
<evidence type="ECO:0000313" key="3">
    <source>
        <dbReference type="Proteomes" id="UP000606776"/>
    </source>
</evidence>
<protein>
    <recommendedName>
        <fullName evidence="4">Helicase</fullName>
    </recommendedName>
</protein>
<evidence type="ECO:0008006" key="4">
    <source>
        <dbReference type="Google" id="ProtNLM"/>
    </source>
</evidence>
<dbReference type="RefSeq" id="WP_193944218.1">
    <property type="nucleotide sequence ID" value="NZ_JADEWB010000230.1"/>
</dbReference>
<feature type="transmembrane region" description="Helical" evidence="1">
    <location>
        <begin position="134"/>
        <end position="154"/>
    </location>
</feature>
<evidence type="ECO:0000256" key="1">
    <source>
        <dbReference type="SAM" id="Phobius"/>
    </source>
</evidence>